<name>A0AA87Z9F0_FICCA</name>
<gene>
    <name evidence="3" type="ORF">TIFTF001_002971</name>
</gene>
<organism evidence="3 4">
    <name type="scientific">Ficus carica</name>
    <name type="common">Common fig</name>
    <dbReference type="NCBI Taxonomy" id="3494"/>
    <lineage>
        <taxon>Eukaryota</taxon>
        <taxon>Viridiplantae</taxon>
        <taxon>Streptophyta</taxon>
        <taxon>Embryophyta</taxon>
        <taxon>Tracheophyta</taxon>
        <taxon>Spermatophyta</taxon>
        <taxon>Magnoliopsida</taxon>
        <taxon>eudicotyledons</taxon>
        <taxon>Gunneridae</taxon>
        <taxon>Pentapetalae</taxon>
        <taxon>rosids</taxon>
        <taxon>fabids</taxon>
        <taxon>Rosales</taxon>
        <taxon>Moraceae</taxon>
        <taxon>Ficeae</taxon>
        <taxon>Ficus</taxon>
    </lineage>
</organism>
<dbReference type="InterPro" id="IPR058316">
    <property type="entry name" value="DUF8003"/>
</dbReference>
<keyword evidence="1" id="KW-0812">Transmembrane</keyword>
<dbReference type="Pfam" id="PF26010">
    <property type="entry name" value="DUF8003"/>
    <property type="match status" value="1"/>
</dbReference>
<evidence type="ECO:0000313" key="4">
    <source>
        <dbReference type="Proteomes" id="UP001187192"/>
    </source>
</evidence>
<feature type="transmembrane region" description="Helical" evidence="1">
    <location>
        <begin position="1294"/>
        <end position="1316"/>
    </location>
</feature>
<protein>
    <recommendedName>
        <fullName evidence="2">DUF8003 domain-containing protein</fullName>
    </recommendedName>
</protein>
<keyword evidence="1" id="KW-1133">Transmembrane helix</keyword>
<feature type="transmembrane region" description="Helical" evidence="1">
    <location>
        <begin position="881"/>
        <end position="906"/>
    </location>
</feature>
<dbReference type="PANTHER" id="PTHR31513">
    <property type="entry name" value="EPHRIN TYPE-B RECEPTOR"/>
    <property type="match status" value="1"/>
</dbReference>
<dbReference type="EMBL" id="BTGU01000003">
    <property type="protein sequence ID" value="GMN30817.1"/>
    <property type="molecule type" value="Genomic_DNA"/>
</dbReference>
<feature type="transmembrane region" description="Helical" evidence="1">
    <location>
        <begin position="1322"/>
        <end position="1345"/>
    </location>
</feature>
<keyword evidence="1" id="KW-0472">Membrane</keyword>
<feature type="domain" description="DUF8003" evidence="2">
    <location>
        <begin position="801"/>
        <end position="875"/>
    </location>
</feature>
<proteinExistence type="predicted"/>
<dbReference type="Proteomes" id="UP001187192">
    <property type="component" value="Unassembled WGS sequence"/>
</dbReference>
<evidence type="ECO:0000256" key="1">
    <source>
        <dbReference type="SAM" id="Phobius"/>
    </source>
</evidence>
<feature type="transmembrane region" description="Helical" evidence="1">
    <location>
        <begin position="1357"/>
        <end position="1382"/>
    </location>
</feature>
<accession>A0AA87Z9F0</accession>
<dbReference type="SMART" id="SM01411">
    <property type="entry name" value="Ephrin_rec_like"/>
    <property type="match status" value="1"/>
</dbReference>
<dbReference type="PANTHER" id="PTHR31513:SF2">
    <property type="entry name" value="MRAZ"/>
    <property type="match status" value="1"/>
</dbReference>
<evidence type="ECO:0000259" key="2">
    <source>
        <dbReference type="Pfam" id="PF26010"/>
    </source>
</evidence>
<comment type="caution">
    <text evidence="3">The sequence shown here is derived from an EMBL/GenBank/DDBJ whole genome shotgun (WGS) entry which is preliminary data.</text>
</comment>
<sequence>MHPLPRHKRLWWFILVGHLYVFTPSFGSIQYGSRDMILDEWSLDSRLHINNDSQISTTIHTQFPTLLSSLADPVSCEDLDGVGSLNTTCLLSSKLNLKSDLYVYGTGNLEILPNVSIVCSIEGCTIAFNLSGNVNIGQHATVIAGSVIFSASNLSMDYSSSINTTALGGLPPSQTSGTPVTYEGAGGGHGGRGASCLKNNKTSFWGGDVYAWSSLSEPWSYGSKGGRKYLNAPYGGNGGGRVKLLIKDMLYINGSVTAEGGYGGAAGGGGSGGSIFVHAVKLKGYGTISAAGGTGWGGGGGGRISLDCYSIQDDLKVTVHGGLSIGCPENAGAAGTYFNADLLSLRVGNDNVTTETETPLLDFSTSPLWSHVFVENNAKALVPLLWTRVQVRGEISLYCGGSIIFGLSNYPVSEFELVAEELLMSDSTIKVFGAFRVFVKMLLMWNSKIQIDGGGNTVVSASVLEVRNLVVLRQNSVISSNANLGVYGQGLLRLTGYGDAIQAQRLSLSLFYNITIGHGSLVQAPLDGDAGRIKITDSLCQGQKCPMDLITPPDDCHVNYTLSFSIQICRVEDLLVSGLLRGSVIHIHRARTVTVDNNGLLTASELGCSGGIGKGNYSNGAGSGAGHGGRGGSGFFNGRVCNGGNTYGNADLPCELGSGAEGPNPSNISVVGGGLIVMGSIQWPLLGLEIRGTLSADGQSFSKATKNGNGSLIGGVGGGSGGTILLFLQELRIAENSSLSVLGGNGGPHGGGGGGGGRVHFHWSKIDNGDEYVPVASISGSIDSSGGAGKNGGRYGEEGTITGKKCPKGLYGTFCMECPIGTYKDTEGSDENLCIPCALDRIPSRAEFIYVRGGVNRSSCPYKCISDKYRMPKCYTPLEELLYTFGGPWPFAILLSCILVILALLLNTLRTKFVGSSSYSSSRSIENHSHHRFPYLLSLSEVRGTRFEEAQSHVHRMYFMGPNTFREPWHLPYSPPNAIIEIVYEDAFNRFIDEINSVAAYDWWEGSVHSILSVLAYPCAWSWKQWCRRSKVHRLQEFVKSEYDHSCLRSCRSRALYKGMKVGATPDLMVAYIDFFLGGDEKRVDMVSIIQKRFPMCIIFGGDGSYMSPYNVHSDTLLTNLIGQHVPATVWNRLVAGLNAQLRTVRHGSIRSHLIPIINWINSHANPQLDFHGVKIELGWFQATASGYYQLGILVVVGDYPLQNVNQSRVLDRSNSEPPRTNTSCARTILKQSHQNLPYIGHALSIKKITGGINGGLINDATLRSLDFRRDYLFPLSLLLHNSRPVGRQEMLQLLITVILLADLFVTLLTLLQFYWISLGAFLAILLILPLSLLSPFPAGLNALFSKEPRRASLARVYALWNATSLSNIAVAYIYAACHYGFSSFQPPDKANSWSTRREDDKWWLLPTILLLFKTIQARFVDWHIANLEIEDYSLFCPDPDAFWAHESGASALLVYISNIDVQSIVYRGCIFPSL</sequence>
<keyword evidence="4" id="KW-1185">Reference proteome</keyword>
<reference evidence="3" key="1">
    <citation type="submission" date="2023-07" db="EMBL/GenBank/DDBJ databases">
        <title>draft genome sequence of fig (Ficus carica).</title>
        <authorList>
            <person name="Takahashi T."/>
            <person name="Nishimura K."/>
        </authorList>
    </citation>
    <scope>NUCLEOTIDE SEQUENCE</scope>
</reference>
<evidence type="ECO:0000313" key="3">
    <source>
        <dbReference type="EMBL" id="GMN30817.1"/>
    </source>
</evidence>